<dbReference type="SUPFAM" id="SSF52540">
    <property type="entry name" value="P-loop containing nucleoside triphosphate hydrolases"/>
    <property type="match status" value="1"/>
</dbReference>
<dbReference type="EMBL" id="MXAV01000053">
    <property type="protein sequence ID" value="PKY09643.1"/>
    <property type="molecule type" value="Genomic_DNA"/>
</dbReference>
<protein>
    <recommendedName>
        <fullName evidence="3">Sulfotransferase family protein</fullName>
    </recommendedName>
</protein>
<evidence type="ECO:0008006" key="3">
    <source>
        <dbReference type="Google" id="ProtNLM"/>
    </source>
</evidence>
<dbReference type="Proteomes" id="UP000234329">
    <property type="component" value="Unassembled WGS sequence"/>
</dbReference>
<accession>A0A2I1DIE1</accession>
<organism evidence="1 2">
    <name type="scientific">Acidithiobacillus marinus</name>
    <dbReference type="NCBI Taxonomy" id="187490"/>
    <lineage>
        <taxon>Bacteria</taxon>
        <taxon>Pseudomonadati</taxon>
        <taxon>Pseudomonadota</taxon>
        <taxon>Acidithiobacillia</taxon>
        <taxon>Acidithiobacillales</taxon>
        <taxon>Acidithiobacillaceae</taxon>
        <taxon>Acidithiobacillus</taxon>
    </lineage>
</organism>
<dbReference type="InterPro" id="IPR027417">
    <property type="entry name" value="P-loop_NTPase"/>
</dbReference>
<comment type="caution">
    <text evidence="1">The sequence shown here is derived from an EMBL/GenBank/DDBJ whole genome shotgun (WGS) entry which is preliminary data.</text>
</comment>
<dbReference type="InParanoid" id="A0A2I1DIE1"/>
<keyword evidence="2" id="KW-1185">Reference proteome</keyword>
<evidence type="ECO:0000313" key="1">
    <source>
        <dbReference type="EMBL" id="PKY09643.1"/>
    </source>
</evidence>
<name>A0A2I1DIE1_9PROT</name>
<dbReference type="AlphaFoldDB" id="A0A2I1DIE1"/>
<proteinExistence type="predicted"/>
<sequence>MPGTTPIPPDPPKNTLGLRFTAEHFPASASFAIFMETAVFGSSSIKDNPDWGDQITEKLSKNQLTIDDFANKVRDAANRAFNTPLGRALGLRAYNLFGDLLTGNAKTLGAMHLDRRFIMIVSAPRHGGSYLTKEMYRAVGVDAKAVPNYLAHDGYPDASSFWYKNSGGHPVPATRTTIQQTAEWLIMSDWYFRNLQPADGLKNIVKKGTKMVYMPDFFRETFGPKTEWIIAVRHPAAACVSTYEKSGGLPDNECFPEKPRSVIERWVMDSWVRDGFLPSQVGKMPYFTAYLHYWVRYHQILMVGGMLRGNPRHVLIGYHPDVMEGFILTQINRYKVAENHMPERFYVSQKAIERHPDWVQEARSAIENMETLWQSFGHNLPEEIHEVF</sequence>
<gene>
    <name evidence="1" type="ORF">B1757_13650</name>
</gene>
<evidence type="ECO:0000313" key="2">
    <source>
        <dbReference type="Proteomes" id="UP000234329"/>
    </source>
</evidence>
<reference evidence="1 2" key="1">
    <citation type="submission" date="2017-03" db="EMBL/GenBank/DDBJ databases">
        <title>Draft genime sequence of the acidophilic sulfur-oxidizing bacterium Acidithiobacillus sp. SH, isolated from seawater.</title>
        <authorList>
            <person name="Sharmin S."/>
            <person name="Tokuhisa M."/>
            <person name="Kanao T."/>
            <person name="Kamimura K."/>
        </authorList>
    </citation>
    <scope>NUCLEOTIDE SEQUENCE [LARGE SCALE GENOMIC DNA]</scope>
    <source>
        <strain evidence="1 2">SH</strain>
    </source>
</reference>